<feature type="transmembrane region" description="Helical" evidence="7">
    <location>
        <begin position="318"/>
        <end position="339"/>
    </location>
</feature>
<keyword evidence="3 7" id="KW-0812">Transmembrane</keyword>
<comment type="subcellular location">
    <subcellularLocation>
        <location evidence="1">Cell membrane</location>
        <topology evidence="1">Multi-pass membrane protein</topology>
    </subcellularLocation>
</comment>
<proteinExistence type="predicted"/>
<evidence type="ECO:0000259" key="8">
    <source>
        <dbReference type="PROSITE" id="PS50850"/>
    </source>
</evidence>
<name>A0A1U9QZU4_STRNV</name>
<feature type="transmembrane region" description="Helical" evidence="7">
    <location>
        <begin position="196"/>
        <end position="217"/>
    </location>
</feature>
<evidence type="ECO:0000256" key="4">
    <source>
        <dbReference type="ARBA" id="ARBA00022989"/>
    </source>
</evidence>
<dbReference type="PROSITE" id="PS50850">
    <property type="entry name" value="MFS"/>
    <property type="match status" value="1"/>
</dbReference>
<sequence length="441" mass="44026">MSETAIPRTTESAPAPAVAPAPAPLPKRERPAHRDANVLRWLAAYTMSMVGDSVYYTALAWAAARSGSPTQAGIVLAVGAVPRAVLMLGGGVLADRWGPRRVVIGSDAARCVVILAIAAVLFFTAPGLWLLIAVALVFGVVDALFLPAVGALPPRITTAGQLARVQGLRGLAARVANVTGGPLGGLLVAFGGSAGAFAVAGGLFAVSLVLLVSVRMAPLPAHDPTRTDSEPAPPAASAWSELTDGLRYIRRHRVLGPLMLVIALSELGFVGPLNLGLVLLAQERGWGAGGMGWIVAAFGVGAAVASLLLAVRGSLPRAGLVLCLSVVAGSLAVAAVAYVPTITLAAVAGLLVGLLAGLGGGLCGALTQTVTEPGYLGRVTSVATLFTLGIAPLSHPVTGAAVGLWGTGPVFAVSAAVCAAGGALGLAFAALRRAELPGARA</sequence>
<dbReference type="Gene3D" id="1.20.1250.20">
    <property type="entry name" value="MFS general substrate transporter like domains"/>
    <property type="match status" value="1"/>
</dbReference>
<evidence type="ECO:0000256" key="3">
    <source>
        <dbReference type="ARBA" id="ARBA00022692"/>
    </source>
</evidence>
<evidence type="ECO:0000313" key="9">
    <source>
        <dbReference type="EMBL" id="AQU69185.1"/>
    </source>
</evidence>
<feature type="transmembrane region" description="Helical" evidence="7">
    <location>
        <begin position="291"/>
        <end position="311"/>
    </location>
</feature>
<dbReference type="InterPro" id="IPR036259">
    <property type="entry name" value="MFS_trans_sf"/>
</dbReference>
<feature type="domain" description="Major facilitator superfamily (MFS) profile" evidence="8">
    <location>
        <begin position="32"/>
        <end position="433"/>
    </location>
</feature>
<keyword evidence="2" id="KW-1003">Cell membrane</keyword>
<dbReference type="PANTHER" id="PTHR23513">
    <property type="entry name" value="INTEGRAL MEMBRANE EFFLUX PROTEIN-RELATED"/>
    <property type="match status" value="1"/>
</dbReference>
<dbReference type="InterPro" id="IPR011701">
    <property type="entry name" value="MFS"/>
</dbReference>
<feature type="transmembrane region" description="Helical" evidence="7">
    <location>
        <begin position="379"/>
        <end position="405"/>
    </location>
</feature>
<feature type="region of interest" description="Disordered" evidence="6">
    <location>
        <begin position="1"/>
        <end position="31"/>
    </location>
</feature>
<keyword evidence="10" id="KW-1185">Reference proteome</keyword>
<gene>
    <name evidence="9" type="ORF">BBN63_26380</name>
</gene>
<dbReference type="KEGG" id="snw:BBN63_26380"/>
<dbReference type="Proteomes" id="UP000189677">
    <property type="component" value="Chromosome"/>
</dbReference>
<dbReference type="OrthoDB" id="3613552at2"/>
<feature type="transmembrane region" description="Helical" evidence="7">
    <location>
        <begin position="345"/>
        <end position="367"/>
    </location>
</feature>
<dbReference type="SUPFAM" id="SSF103473">
    <property type="entry name" value="MFS general substrate transporter"/>
    <property type="match status" value="1"/>
</dbReference>
<dbReference type="GO" id="GO:0022857">
    <property type="term" value="F:transmembrane transporter activity"/>
    <property type="evidence" value="ECO:0007669"/>
    <property type="project" value="InterPro"/>
</dbReference>
<evidence type="ECO:0000256" key="1">
    <source>
        <dbReference type="ARBA" id="ARBA00004651"/>
    </source>
</evidence>
<dbReference type="GO" id="GO:0005886">
    <property type="term" value="C:plasma membrane"/>
    <property type="evidence" value="ECO:0007669"/>
    <property type="project" value="UniProtKB-SubCell"/>
</dbReference>
<evidence type="ECO:0000256" key="6">
    <source>
        <dbReference type="SAM" id="MobiDB-lite"/>
    </source>
</evidence>
<evidence type="ECO:0000256" key="5">
    <source>
        <dbReference type="ARBA" id="ARBA00023136"/>
    </source>
</evidence>
<accession>A0A1U9QZU4</accession>
<feature type="transmembrane region" description="Helical" evidence="7">
    <location>
        <begin position="254"/>
        <end position="279"/>
    </location>
</feature>
<evidence type="ECO:0000313" key="10">
    <source>
        <dbReference type="Proteomes" id="UP000189677"/>
    </source>
</evidence>
<protein>
    <submittedName>
        <fullName evidence="9">MFS transporter</fullName>
    </submittedName>
</protein>
<dbReference type="AlphaFoldDB" id="A0A1U9QZU4"/>
<organism evidence="9 10">
    <name type="scientific">Streptomyces niveus</name>
    <name type="common">Streptomyces spheroides</name>
    <dbReference type="NCBI Taxonomy" id="193462"/>
    <lineage>
        <taxon>Bacteria</taxon>
        <taxon>Bacillati</taxon>
        <taxon>Actinomycetota</taxon>
        <taxon>Actinomycetes</taxon>
        <taxon>Kitasatosporales</taxon>
        <taxon>Streptomycetaceae</taxon>
        <taxon>Streptomyces</taxon>
    </lineage>
</organism>
<dbReference type="CDD" id="cd06173">
    <property type="entry name" value="MFS_MefA_like"/>
    <property type="match status" value="1"/>
</dbReference>
<keyword evidence="4 7" id="KW-1133">Transmembrane helix</keyword>
<reference evidence="9 10" key="1">
    <citation type="submission" date="2016-11" db="EMBL/GenBank/DDBJ databases">
        <title>Complete genome sequence of Streptomyces niveus SCSIO 3406.</title>
        <authorList>
            <person name="Zhu Q."/>
            <person name="Cheng W."/>
            <person name="Song Y."/>
            <person name="Li Q."/>
            <person name="Ju J."/>
        </authorList>
    </citation>
    <scope>NUCLEOTIDE SEQUENCE [LARGE SCALE GENOMIC DNA]</scope>
    <source>
        <strain evidence="9 10">SCSIO 3406</strain>
    </source>
</reference>
<feature type="transmembrane region" description="Helical" evidence="7">
    <location>
        <begin position="70"/>
        <end position="90"/>
    </location>
</feature>
<dbReference type="InterPro" id="IPR020846">
    <property type="entry name" value="MFS_dom"/>
</dbReference>
<feature type="compositionally biased region" description="Polar residues" evidence="6">
    <location>
        <begin position="1"/>
        <end position="12"/>
    </location>
</feature>
<dbReference type="EMBL" id="CP018047">
    <property type="protein sequence ID" value="AQU69185.1"/>
    <property type="molecule type" value="Genomic_DNA"/>
</dbReference>
<feature type="transmembrane region" description="Helical" evidence="7">
    <location>
        <begin position="411"/>
        <end position="431"/>
    </location>
</feature>
<dbReference type="PANTHER" id="PTHR23513:SF17">
    <property type="entry name" value="MEMBRANE PROTEIN"/>
    <property type="match status" value="1"/>
</dbReference>
<dbReference type="Pfam" id="PF07690">
    <property type="entry name" value="MFS_1"/>
    <property type="match status" value="1"/>
</dbReference>
<dbReference type="RefSeq" id="WP_078077829.1">
    <property type="nucleotide sequence ID" value="NZ_CP018047.1"/>
</dbReference>
<evidence type="ECO:0000256" key="2">
    <source>
        <dbReference type="ARBA" id="ARBA00022475"/>
    </source>
</evidence>
<evidence type="ECO:0000256" key="7">
    <source>
        <dbReference type="SAM" id="Phobius"/>
    </source>
</evidence>
<keyword evidence="5 7" id="KW-0472">Membrane</keyword>
<feature type="transmembrane region" description="Helical" evidence="7">
    <location>
        <begin position="38"/>
        <end position="64"/>
    </location>
</feature>